<reference evidence="7" key="2">
    <citation type="submission" date="2023-11" db="UniProtKB">
        <authorList>
            <consortium name="WormBaseParasite"/>
        </authorList>
    </citation>
    <scope>IDENTIFICATION</scope>
</reference>
<sequence length="222" mass="24195">MGFCKSSYGYKHLQIALIVSNIIILGCAICIIAVDGIFYYAVRVHSDNLHGTVKGIITCVAIVGCFMILVGFLGLFGACLHSADILSLYAVGLLCIVLLHLGTGIACLCYQLEMWNSLHLVISNAVKNYHSDKNSSVLLDKIHRDLQCCGARTYIEYGDKLPSSCIEDGRVYIKGCTDALTDFGSKFLITVIILVFSFISIEIVCIGLAISLAAYFSTMDIR</sequence>
<feature type="transmembrane region" description="Helical" evidence="5">
    <location>
        <begin position="53"/>
        <end position="76"/>
    </location>
</feature>
<evidence type="ECO:0000256" key="4">
    <source>
        <dbReference type="ARBA" id="ARBA00023136"/>
    </source>
</evidence>
<keyword evidence="3 5" id="KW-1133">Transmembrane helix</keyword>
<proteinExistence type="predicted"/>
<keyword evidence="4 5" id="KW-0472">Membrane</keyword>
<dbReference type="SUPFAM" id="SSF48652">
    <property type="entry name" value="Tetraspanin"/>
    <property type="match status" value="1"/>
</dbReference>
<feature type="transmembrane region" description="Helical" evidence="5">
    <location>
        <begin position="15"/>
        <end position="41"/>
    </location>
</feature>
<dbReference type="AlphaFoldDB" id="A0AA85JLY1"/>
<comment type="subcellular location">
    <subcellularLocation>
        <location evidence="1">Membrane</location>
        <topology evidence="1">Multi-pass membrane protein</topology>
    </subcellularLocation>
</comment>
<dbReference type="PROSITE" id="PS51257">
    <property type="entry name" value="PROKAR_LIPOPROTEIN"/>
    <property type="match status" value="1"/>
</dbReference>
<reference evidence="6" key="1">
    <citation type="submission" date="2022-06" db="EMBL/GenBank/DDBJ databases">
        <authorList>
            <person name="Berger JAMES D."/>
            <person name="Berger JAMES D."/>
        </authorList>
    </citation>
    <scope>NUCLEOTIDE SEQUENCE [LARGE SCALE GENOMIC DNA]</scope>
</reference>
<dbReference type="PANTHER" id="PTHR19282:SF515">
    <property type="entry name" value="TETRASPANIN"/>
    <property type="match status" value="1"/>
</dbReference>
<evidence type="ECO:0000256" key="5">
    <source>
        <dbReference type="SAM" id="Phobius"/>
    </source>
</evidence>
<feature type="transmembrane region" description="Helical" evidence="5">
    <location>
        <begin position="88"/>
        <end position="110"/>
    </location>
</feature>
<dbReference type="GO" id="GO:0005886">
    <property type="term" value="C:plasma membrane"/>
    <property type="evidence" value="ECO:0007669"/>
    <property type="project" value="TreeGrafter"/>
</dbReference>
<dbReference type="Proteomes" id="UP000050795">
    <property type="component" value="Unassembled WGS sequence"/>
</dbReference>
<dbReference type="WBParaSite" id="TREG1_31330.1">
    <property type="protein sequence ID" value="TREG1_31330.1"/>
    <property type="gene ID" value="TREG1_31330"/>
</dbReference>
<dbReference type="Gene3D" id="1.10.1450.10">
    <property type="entry name" value="Tetraspanin"/>
    <property type="match status" value="1"/>
</dbReference>
<dbReference type="Pfam" id="PF00335">
    <property type="entry name" value="Tetraspanin"/>
    <property type="match status" value="1"/>
</dbReference>
<feature type="transmembrane region" description="Helical" evidence="5">
    <location>
        <begin position="187"/>
        <end position="216"/>
    </location>
</feature>
<protein>
    <recommendedName>
        <fullName evidence="8">Tetraspanin</fullName>
    </recommendedName>
</protein>
<name>A0AA85JLY1_TRIRE</name>
<evidence type="ECO:0000256" key="1">
    <source>
        <dbReference type="ARBA" id="ARBA00004141"/>
    </source>
</evidence>
<organism evidence="6 7">
    <name type="scientific">Trichobilharzia regenti</name>
    <name type="common">Nasal bird schistosome</name>
    <dbReference type="NCBI Taxonomy" id="157069"/>
    <lineage>
        <taxon>Eukaryota</taxon>
        <taxon>Metazoa</taxon>
        <taxon>Spiralia</taxon>
        <taxon>Lophotrochozoa</taxon>
        <taxon>Platyhelminthes</taxon>
        <taxon>Trematoda</taxon>
        <taxon>Digenea</taxon>
        <taxon>Strigeidida</taxon>
        <taxon>Schistosomatoidea</taxon>
        <taxon>Schistosomatidae</taxon>
        <taxon>Trichobilharzia</taxon>
    </lineage>
</organism>
<evidence type="ECO:0000313" key="6">
    <source>
        <dbReference type="Proteomes" id="UP000050795"/>
    </source>
</evidence>
<keyword evidence="6" id="KW-1185">Reference proteome</keyword>
<dbReference type="InterPro" id="IPR008952">
    <property type="entry name" value="Tetraspanin_EC2_sf"/>
</dbReference>
<keyword evidence="2 5" id="KW-0812">Transmembrane</keyword>
<dbReference type="PANTHER" id="PTHR19282">
    <property type="entry name" value="TETRASPANIN"/>
    <property type="match status" value="1"/>
</dbReference>
<evidence type="ECO:0000256" key="2">
    <source>
        <dbReference type="ARBA" id="ARBA00022692"/>
    </source>
</evidence>
<evidence type="ECO:0000313" key="7">
    <source>
        <dbReference type="WBParaSite" id="TREG1_31330.1"/>
    </source>
</evidence>
<evidence type="ECO:0008006" key="8">
    <source>
        <dbReference type="Google" id="ProtNLM"/>
    </source>
</evidence>
<evidence type="ECO:0000256" key="3">
    <source>
        <dbReference type="ARBA" id="ARBA00022989"/>
    </source>
</evidence>
<accession>A0AA85JLY1</accession>
<dbReference type="InterPro" id="IPR018499">
    <property type="entry name" value="Tetraspanin/Peripherin"/>
</dbReference>